<keyword evidence="2" id="KW-1185">Reference proteome</keyword>
<sequence>MGQYIINLNWKKESAEFTYEKLNRNHVLHFSGNQTLKNSAAPEYFGNVDMTNPEELLASATASCHMLTFLAVAAKMGFVVESYDCKAEALMGKNAEGRFSVTEINLTPKIVFSGDKAPTEEQLKGLHEKAHRNCFIAQSLQSKVNVL</sequence>
<dbReference type="InterPro" id="IPR015946">
    <property type="entry name" value="KH_dom-like_a/b"/>
</dbReference>
<reference evidence="1 2" key="1">
    <citation type="submission" date="2018-01" db="EMBL/GenBank/DDBJ databases">
        <title>Complete genome sequence of Bacteriovorax stolpii DSM12778.</title>
        <authorList>
            <person name="Tang B."/>
            <person name="Chang J."/>
        </authorList>
    </citation>
    <scope>NUCLEOTIDE SEQUENCE [LARGE SCALE GENOMIC DNA]</scope>
    <source>
        <strain evidence="1 2">DSM 12778</strain>
    </source>
</reference>
<protein>
    <submittedName>
        <fullName evidence="1">Osmotically inducible protein OsmC</fullName>
    </submittedName>
</protein>
<dbReference type="EMBL" id="CP025704">
    <property type="protein sequence ID" value="AUO00228.1"/>
    <property type="molecule type" value="Genomic_DNA"/>
</dbReference>
<dbReference type="Proteomes" id="UP000235584">
    <property type="component" value="Chromosome"/>
</dbReference>
<dbReference type="RefSeq" id="WP_102245515.1">
    <property type="nucleotide sequence ID" value="NZ_CP025704.1"/>
</dbReference>
<dbReference type="Pfam" id="PF02566">
    <property type="entry name" value="OsmC"/>
    <property type="match status" value="1"/>
</dbReference>
<dbReference type="KEGG" id="bsto:C0V70_15585"/>
<dbReference type="AlphaFoldDB" id="A0A2K9NXI3"/>
<dbReference type="PANTHER" id="PTHR42830:SF2">
    <property type="entry name" value="OSMC_OHR FAMILY PROTEIN"/>
    <property type="match status" value="1"/>
</dbReference>
<organism evidence="1 2">
    <name type="scientific">Bacteriovorax stolpii</name>
    <name type="common">Bdellovibrio stolpii</name>
    <dbReference type="NCBI Taxonomy" id="960"/>
    <lineage>
        <taxon>Bacteria</taxon>
        <taxon>Pseudomonadati</taxon>
        <taxon>Bdellovibrionota</taxon>
        <taxon>Bacteriovoracia</taxon>
        <taxon>Bacteriovoracales</taxon>
        <taxon>Bacteriovoracaceae</taxon>
        <taxon>Bacteriovorax</taxon>
    </lineage>
</organism>
<dbReference type="PANTHER" id="PTHR42830">
    <property type="entry name" value="OSMOTICALLY INDUCIBLE FAMILY PROTEIN"/>
    <property type="match status" value="1"/>
</dbReference>
<evidence type="ECO:0000313" key="1">
    <source>
        <dbReference type="EMBL" id="AUO00228.1"/>
    </source>
</evidence>
<dbReference type="InterPro" id="IPR003718">
    <property type="entry name" value="OsmC/Ohr_fam"/>
</dbReference>
<name>A0A2K9NXI3_BACTC</name>
<gene>
    <name evidence="1" type="ORF">C0V70_15585</name>
</gene>
<proteinExistence type="predicted"/>
<accession>A0A2K9NXI3</accession>
<evidence type="ECO:0000313" key="2">
    <source>
        <dbReference type="Proteomes" id="UP000235584"/>
    </source>
</evidence>
<dbReference type="InterPro" id="IPR052707">
    <property type="entry name" value="OsmC_Ohr_Peroxiredoxin"/>
</dbReference>
<dbReference type="Gene3D" id="3.30.300.20">
    <property type="match status" value="1"/>
</dbReference>
<dbReference type="InterPro" id="IPR036102">
    <property type="entry name" value="OsmC/Ohrsf"/>
</dbReference>
<dbReference type="SUPFAM" id="SSF82784">
    <property type="entry name" value="OsmC-like"/>
    <property type="match status" value="1"/>
</dbReference>